<dbReference type="Gene3D" id="3.90.150.10">
    <property type="entry name" value="Variant Surface Glycoprotein, subunit A domain 1"/>
    <property type="match status" value="1"/>
</dbReference>
<name>Q5F308_TRYEV</name>
<comment type="subcellular location">
    <subcellularLocation>
        <location evidence="2">Cell membrane</location>
        <topology evidence="2">Lipid-anchor</topology>
        <topology evidence="2">GPI-anchor</topology>
    </subcellularLocation>
</comment>
<keyword evidence="8" id="KW-0732">Signal</keyword>
<evidence type="ECO:0000256" key="2">
    <source>
        <dbReference type="ARBA" id="ARBA00004609"/>
    </source>
</evidence>
<proteinExistence type="evidence at transcript level"/>
<evidence type="ECO:0000256" key="8">
    <source>
        <dbReference type="SAM" id="SignalP"/>
    </source>
</evidence>
<evidence type="ECO:0000256" key="1">
    <source>
        <dbReference type="ARBA" id="ARBA00002523"/>
    </source>
</evidence>
<dbReference type="AlphaFoldDB" id="Q5F308"/>
<accession>Q5F308</accession>
<feature type="signal peptide" evidence="8">
    <location>
        <begin position="1"/>
        <end position="16"/>
    </location>
</feature>
<keyword evidence="4" id="KW-0336">GPI-anchor</keyword>
<dbReference type="InterPro" id="IPR001812">
    <property type="entry name" value="Trypano_VSG_A_N_dom"/>
</dbReference>
<dbReference type="SUPFAM" id="SSF118251">
    <property type="entry name" value="Variant surface glycoprotein MITAT 1.2, VSG 221, C-terminal domain"/>
    <property type="match status" value="1"/>
</dbReference>
<dbReference type="GO" id="GO:0098552">
    <property type="term" value="C:side of membrane"/>
    <property type="evidence" value="ECO:0007669"/>
    <property type="project" value="UniProtKB-KW"/>
</dbReference>
<reference evidence="10" key="1">
    <citation type="submission" date="2004-12" db="EMBL/GenBank/DDBJ databases">
        <authorList>
            <person name="Ngaira J.M."/>
        </authorList>
    </citation>
    <scope>NUCLEOTIDE SEQUENCE</scope>
    <source>
        <strain evidence="10">JN 2118Hu</strain>
    </source>
</reference>
<evidence type="ECO:0000256" key="6">
    <source>
        <dbReference type="ARBA" id="ARBA00023180"/>
    </source>
</evidence>
<dbReference type="Pfam" id="PF00913">
    <property type="entry name" value="Trypan_glycop"/>
    <property type="match status" value="1"/>
</dbReference>
<keyword evidence="5" id="KW-0472">Membrane</keyword>
<dbReference type="InterPro" id="IPR027446">
    <property type="entry name" value="VSG_C_dom_sf"/>
</dbReference>
<protein>
    <submittedName>
        <fullName evidence="10">Variable surface glycoprotein, VSG</fullName>
    </submittedName>
</protein>
<feature type="chain" id="PRO_5004256506" evidence="8">
    <location>
        <begin position="17"/>
        <end position="443"/>
    </location>
</feature>
<gene>
    <name evidence="10" type="primary">VSG</name>
</gene>
<organism evidence="10">
    <name type="scientific">Trypanosoma evansi</name>
    <dbReference type="NCBI Taxonomy" id="5697"/>
    <lineage>
        <taxon>Eukaryota</taxon>
        <taxon>Discoba</taxon>
        <taxon>Euglenozoa</taxon>
        <taxon>Kinetoplastea</taxon>
        <taxon>Metakinetoplastina</taxon>
        <taxon>Trypanosomatida</taxon>
        <taxon>Trypanosomatidae</taxon>
        <taxon>Trypanosoma</taxon>
    </lineage>
</organism>
<evidence type="ECO:0000313" key="10">
    <source>
        <dbReference type="EMBL" id="CAI34905.1"/>
    </source>
</evidence>
<comment type="function">
    <text evidence="1">VSG forms a coat on the surface of the parasite. The trypanosome evades the immune response of the host by expressing a series of antigenically distinct VSGs from an estimated 1000 VSG genes.</text>
</comment>
<evidence type="ECO:0000256" key="4">
    <source>
        <dbReference type="ARBA" id="ARBA00022622"/>
    </source>
</evidence>
<dbReference type="GO" id="GO:0005886">
    <property type="term" value="C:plasma membrane"/>
    <property type="evidence" value="ECO:0007669"/>
    <property type="project" value="UniProtKB-SubCell"/>
</dbReference>
<evidence type="ECO:0000256" key="7">
    <source>
        <dbReference type="ARBA" id="ARBA00023288"/>
    </source>
</evidence>
<evidence type="ECO:0000259" key="9">
    <source>
        <dbReference type="Pfam" id="PF00913"/>
    </source>
</evidence>
<sequence>MWSLVALITAIAISNAQHGESTHKKPLKLAAMQKVCHLSLEMTKVPAYVANRLQQLGREAAELQQLQQILLTAVLPTDGAVDEEMATLLLLADKLGVETARKIQSAAEKAVLTGGRCGFYAGRVHEFVSVFFQSKTSGSNYCIKGSSDEAEARELDCITDASGASPPLLKSSTSEQPDVAGKYAILKEAGADLVAESTEKDCGLTNHDATDGGYIYAGAATRPIHWGGGLFKTASGAAASAASWQTATAPTIDNSTYQECSKHLAEIVAQLKSAEQADKLLLLLGTDQSTWQDLKIPARSVADKYPEKEITVKGDKLKSIHEAIQKFKQANSEANKAEQAVAAAALSRIALIKTACQLAALLAGNEGCQVTKAEAAKCEDKKQAECGTTKGCEWNKTEEKCKITEKPQKADVTKEDGKTTTNTTASNSFVIKKAPLLLAFLFF</sequence>
<feature type="domain" description="Trypanosome variant surface glycoprotein A-type N-terminal" evidence="9">
    <location>
        <begin position="11"/>
        <end position="382"/>
    </location>
</feature>
<evidence type="ECO:0000256" key="3">
    <source>
        <dbReference type="ARBA" id="ARBA00022475"/>
    </source>
</evidence>
<dbReference type="EMBL" id="AJ870487">
    <property type="protein sequence ID" value="CAI34905.1"/>
    <property type="molecule type" value="mRNA"/>
</dbReference>
<keyword evidence="7" id="KW-0449">Lipoprotein</keyword>
<dbReference type="SUPFAM" id="SSF58087">
    <property type="entry name" value="Variant surface glycoprotein (N-terminal domain)"/>
    <property type="match status" value="1"/>
</dbReference>
<keyword evidence="3" id="KW-1003">Cell membrane</keyword>
<keyword evidence="6" id="KW-0325">Glycoprotein</keyword>
<evidence type="ECO:0000256" key="5">
    <source>
        <dbReference type="ARBA" id="ARBA00023136"/>
    </source>
</evidence>
<dbReference type="GO" id="GO:0042783">
    <property type="term" value="P:symbiont-mediated evasion of host immune response"/>
    <property type="evidence" value="ECO:0007669"/>
    <property type="project" value="InterPro"/>
</dbReference>